<gene>
    <name evidence="1" type="ORF">D777_02168</name>
</gene>
<proteinExistence type="predicted"/>
<reference evidence="1 2" key="1">
    <citation type="submission" date="2012-12" db="EMBL/GenBank/DDBJ databases">
        <title>Genome assembly of Marinobacter sp. AK21.</title>
        <authorList>
            <person name="Khatri I."/>
            <person name="Kumar R."/>
            <person name="Vaidya B."/>
            <person name="Subramanian S."/>
            <person name="Pinnaka A."/>
        </authorList>
    </citation>
    <scope>NUCLEOTIDE SEQUENCE [LARGE SCALE GENOMIC DNA]</scope>
    <source>
        <strain evidence="1 2">AK21</strain>
    </source>
</reference>
<dbReference type="STRING" id="1137280.D777_02168"/>
<dbReference type="PATRIC" id="fig|1137280.3.peg.1983"/>
<organism evidence="1 2">
    <name type="scientific">Marinobacter nitratireducens</name>
    <dbReference type="NCBI Taxonomy" id="1137280"/>
    <lineage>
        <taxon>Bacteria</taxon>
        <taxon>Pseudomonadati</taxon>
        <taxon>Pseudomonadota</taxon>
        <taxon>Gammaproteobacteria</taxon>
        <taxon>Pseudomonadales</taxon>
        <taxon>Marinobacteraceae</taxon>
        <taxon>Marinobacter</taxon>
    </lineage>
</organism>
<evidence type="ECO:0000313" key="1">
    <source>
        <dbReference type="EMBL" id="KEF31015.1"/>
    </source>
</evidence>
<dbReference type="EMBL" id="ANIE01000006">
    <property type="protein sequence ID" value="KEF31015.1"/>
    <property type="molecule type" value="Genomic_DNA"/>
</dbReference>
<comment type="caution">
    <text evidence="1">The sequence shown here is derived from an EMBL/GenBank/DDBJ whole genome shotgun (WGS) entry which is preliminary data.</text>
</comment>
<name>A0A072ND38_9GAMM</name>
<dbReference type="Proteomes" id="UP000035057">
    <property type="component" value="Unassembled WGS sequence"/>
</dbReference>
<accession>A0A072ND38</accession>
<sequence>MKRPAPAAIFKPSIISFSTDMLVSLRSADDDELQSLIRY</sequence>
<keyword evidence="2" id="KW-1185">Reference proteome</keyword>
<protein>
    <submittedName>
        <fullName evidence="1">Uncharacterized protein</fullName>
    </submittedName>
</protein>
<dbReference type="AlphaFoldDB" id="A0A072ND38"/>
<evidence type="ECO:0000313" key="2">
    <source>
        <dbReference type="Proteomes" id="UP000035057"/>
    </source>
</evidence>